<accession>A0A1H4AU72</accession>
<dbReference type="Gene3D" id="3.30.70.890">
    <property type="entry name" value="GHMP kinase, C-terminal domain"/>
    <property type="match status" value="1"/>
</dbReference>
<dbReference type="OrthoDB" id="9809438at2"/>
<keyword evidence="9" id="KW-0414">Isoprene biosynthesis</keyword>
<dbReference type="GO" id="GO:0005524">
    <property type="term" value="F:ATP binding"/>
    <property type="evidence" value="ECO:0007669"/>
    <property type="project" value="UniProtKB-UniRule"/>
</dbReference>
<evidence type="ECO:0000256" key="8">
    <source>
        <dbReference type="ARBA" id="ARBA00032554"/>
    </source>
</evidence>
<evidence type="ECO:0000256" key="6">
    <source>
        <dbReference type="ARBA" id="ARBA00022777"/>
    </source>
</evidence>
<evidence type="ECO:0000313" key="13">
    <source>
        <dbReference type="Proteomes" id="UP000199041"/>
    </source>
</evidence>
<dbReference type="GO" id="GO:0050515">
    <property type="term" value="F:4-(cytidine 5'-diphospho)-2-C-methyl-D-erythritol kinase activity"/>
    <property type="evidence" value="ECO:0007669"/>
    <property type="project" value="UniProtKB-UniRule"/>
</dbReference>
<sequence length="314" mass="33541">MIVSPGAKLNLGLYITGKRQDGYHDLLTLFYPIPFSDSLEVIVSNTADQKAGTVKISDRWAGKMAPGDVANSPLQPCPDLPLCYSSSGIPIKGDSQDNLCIKAYRLLKADYPQLPAIQMHLHKNVPMGAGLGGGSADGAAALKAFNELAGLQLSEKALLDYAARLGSDCPFFIKNTAQIAVGRGEILSEAPGGLESLLKGYTLVLICPGIHVPTAMAFNNIIPKQGPELEMFTRIFSKPPEFWPDTLTNDFETPVFAQFEAIKAIKEGLYTLGAAYASMTGSGSSVFGLFANGQIPTAAALDKFKPYSVHSWPL</sequence>
<reference evidence="12 13" key="1">
    <citation type="submission" date="2016-10" db="EMBL/GenBank/DDBJ databases">
        <authorList>
            <person name="de Groot N.N."/>
        </authorList>
    </citation>
    <scope>NUCLEOTIDE SEQUENCE [LARGE SCALE GENOMIC DNA]</scope>
    <source>
        <strain evidence="12 13">Vu-144</strain>
    </source>
</reference>
<keyword evidence="13" id="KW-1185">Reference proteome</keyword>
<comment type="catalytic activity">
    <reaction evidence="9">
        <text>4-CDP-2-C-methyl-D-erythritol + ATP = 4-CDP-2-C-methyl-D-erythritol 2-phosphate + ADP + H(+)</text>
        <dbReference type="Rhea" id="RHEA:18437"/>
        <dbReference type="ChEBI" id="CHEBI:15378"/>
        <dbReference type="ChEBI" id="CHEBI:30616"/>
        <dbReference type="ChEBI" id="CHEBI:57823"/>
        <dbReference type="ChEBI" id="CHEBI:57919"/>
        <dbReference type="ChEBI" id="CHEBI:456216"/>
        <dbReference type="EC" id="2.7.1.148"/>
    </reaction>
</comment>
<comment type="similarity">
    <text evidence="1 9">Belongs to the GHMP kinase family. IspE subfamily.</text>
</comment>
<feature type="active site" evidence="9">
    <location>
        <position position="8"/>
    </location>
</feature>
<protein>
    <recommendedName>
        <fullName evidence="3 9">4-diphosphocytidyl-2-C-methyl-D-erythritol kinase</fullName>
        <shortName evidence="9">CMK</shortName>
        <ecNumber evidence="2 9">2.7.1.148</ecNumber>
    </recommendedName>
    <alternativeName>
        <fullName evidence="8 9">4-(cytidine-5'-diphospho)-2-C-methyl-D-erythritol kinase</fullName>
    </alternativeName>
</protein>
<dbReference type="InterPro" id="IPR014721">
    <property type="entry name" value="Ribsml_uS5_D2-typ_fold_subgr"/>
</dbReference>
<dbReference type="InterPro" id="IPR036554">
    <property type="entry name" value="GHMP_kinase_C_sf"/>
</dbReference>
<dbReference type="Gene3D" id="3.30.230.10">
    <property type="match status" value="1"/>
</dbReference>
<name>A0A1H4AU72_9BACT</name>
<keyword evidence="6 9" id="KW-0418">Kinase</keyword>
<feature type="domain" description="GHMP kinase N-terminal" evidence="10">
    <location>
        <begin position="98"/>
        <end position="173"/>
    </location>
</feature>
<evidence type="ECO:0000259" key="11">
    <source>
        <dbReference type="Pfam" id="PF08544"/>
    </source>
</evidence>
<evidence type="ECO:0000256" key="9">
    <source>
        <dbReference type="HAMAP-Rule" id="MF_00061"/>
    </source>
</evidence>
<feature type="binding site" evidence="9">
    <location>
        <begin position="126"/>
        <end position="136"/>
    </location>
    <ligand>
        <name>ATP</name>
        <dbReference type="ChEBI" id="CHEBI:30616"/>
    </ligand>
</feature>
<dbReference type="Proteomes" id="UP000199041">
    <property type="component" value="Unassembled WGS sequence"/>
</dbReference>
<dbReference type="Pfam" id="PF00288">
    <property type="entry name" value="GHMP_kinases_N"/>
    <property type="match status" value="1"/>
</dbReference>
<dbReference type="EMBL" id="FNQY01000016">
    <property type="protein sequence ID" value="SEA39192.1"/>
    <property type="molecule type" value="Genomic_DNA"/>
</dbReference>
<keyword evidence="5 9" id="KW-0547">Nucleotide-binding</keyword>
<dbReference type="RefSeq" id="WP_091399467.1">
    <property type="nucleotide sequence ID" value="NZ_FNQY01000016.1"/>
</dbReference>
<keyword evidence="4 9" id="KW-0808">Transferase</keyword>
<evidence type="ECO:0000256" key="2">
    <source>
        <dbReference type="ARBA" id="ARBA00012052"/>
    </source>
</evidence>
<dbReference type="InterPro" id="IPR006204">
    <property type="entry name" value="GHMP_kinase_N_dom"/>
</dbReference>
<proteinExistence type="inferred from homology"/>
<dbReference type="PIRSF" id="PIRSF010376">
    <property type="entry name" value="IspE"/>
    <property type="match status" value="1"/>
</dbReference>
<dbReference type="UniPathway" id="UPA00056">
    <property type="reaction ID" value="UER00094"/>
</dbReference>
<evidence type="ECO:0000256" key="3">
    <source>
        <dbReference type="ARBA" id="ARBA00017473"/>
    </source>
</evidence>
<dbReference type="SUPFAM" id="SSF54211">
    <property type="entry name" value="Ribosomal protein S5 domain 2-like"/>
    <property type="match status" value="1"/>
</dbReference>
<dbReference type="PANTHER" id="PTHR43527">
    <property type="entry name" value="4-DIPHOSPHOCYTIDYL-2-C-METHYL-D-ERYTHRITOL KINASE, CHLOROPLASTIC"/>
    <property type="match status" value="1"/>
</dbReference>
<feature type="active site" evidence="9">
    <location>
        <position position="168"/>
    </location>
</feature>
<dbReference type="EC" id="2.7.1.148" evidence="2 9"/>
<comment type="pathway">
    <text evidence="9">Isoprenoid biosynthesis; isopentenyl diphosphate biosynthesis via DXP pathway; isopentenyl diphosphate from 1-deoxy-D-xylulose 5-phosphate: step 3/6.</text>
</comment>
<evidence type="ECO:0000313" key="12">
    <source>
        <dbReference type="EMBL" id="SEA39192.1"/>
    </source>
</evidence>
<feature type="domain" description="GHMP kinase C-terminal" evidence="11">
    <location>
        <begin position="251"/>
        <end position="292"/>
    </location>
</feature>
<dbReference type="PANTHER" id="PTHR43527:SF2">
    <property type="entry name" value="4-DIPHOSPHOCYTIDYL-2-C-METHYL-D-ERYTHRITOL KINASE, CHLOROPLASTIC"/>
    <property type="match status" value="1"/>
</dbReference>
<dbReference type="InterPro" id="IPR004424">
    <property type="entry name" value="IspE"/>
</dbReference>
<organism evidence="12 13">
    <name type="scientific">Arachidicoccus rhizosphaerae</name>
    <dbReference type="NCBI Taxonomy" id="551991"/>
    <lineage>
        <taxon>Bacteria</taxon>
        <taxon>Pseudomonadati</taxon>
        <taxon>Bacteroidota</taxon>
        <taxon>Chitinophagia</taxon>
        <taxon>Chitinophagales</taxon>
        <taxon>Chitinophagaceae</taxon>
        <taxon>Arachidicoccus</taxon>
    </lineage>
</organism>
<evidence type="ECO:0000256" key="1">
    <source>
        <dbReference type="ARBA" id="ARBA00009684"/>
    </source>
</evidence>
<dbReference type="STRING" id="551991.SAMN05192529_11661"/>
<dbReference type="InterPro" id="IPR020568">
    <property type="entry name" value="Ribosomal_Su5_D2-typ_SF"/>
</dbReference>
<dbReference type="GO" id="GO:0019288">
    <property type="term" value="P:isopentenyl diphosphate biosynthetic process, methylerythritol 4-phosphate pathway"/>
    <property type="evidence" value="ECO:0007669"/>
    <property type="project" value="UniProtKB-UniRule"/>
</dbReference>
<evidence type="ECO:0000256" key="7">
    <source>
        <dbReference type="ARBA" id="ARBA00022840"/>
    </source>
</evidence>
<comment type="function">
    <text evidence="9">Catalyzes the phosphorylation of the position 2 hydroxy group of 4-diphosphocytidyl-2C-methyl-D-erythritol.</text>
</comment>
<dbReference type="GO" id="GO:0016114">
    <property type="term" value="P:terpenoid biosynthetic process"/>
    <property type="evidence" value="ECO:0007669"/>
    <property type="project" value="InterPro"/>
</dbReference>
<gene>
    <name evidence="9" type="primary">ispE</name>
    <name evidence="12" type="ORF">SAMN05192529_11661</name>
</gene>
<dbReference type="SUPFAM" id="SSF55060">
    <property type="entry name" value="GHMP Kinase, C-terminal domain"/>
    <property type="match status" value="1"/>
</dbReference>
<evidence type="ECO:0000259" key="10">
    <source>
        <dbReference type="Pfam" id="PF00288"/>
    </source>
</evidence>
<evidence type="ECO:0000256" key="4">
    <source>
        <dbReference type="ARBA" id="ARBA00022679"/>
    </source>
</evidence>
<dbReference type="HAMAP" id="MF_00061">
    <property type="entry name" value="IspE"/>
    <property type="match status" value="1"/>
</dbReference>
<dbReference type="InterPro" id="IPR013750">
    <property type="entry name" value="GHMP_kinase_C_dom"/>
</dbReference>
<evidence type="ECO:0000256" key="5">
    <source>
        <dbReference type="ARBA" id="ARBA00022741"/>
    </source>
</evidence>
<dbReference type="AlphaFoldDB" id="A0A1H4AU72"/>
<dbReference type="Pfam" id="PF08544">
    <property type="entry name" value="GHMP_kinases_C"/>
    <property type="match status" value="1"/>
</dbReference>
<keyword evidence="7 9" id="KW-0067">ATP-binding</keyword>